<dbReference type="InterPro" id="IPR001437">
    <property type="entry name" value="Tscrpt_elong_fac_GreA/B_C"/>
</dbReference>
<dbReference type="GO" id="GO:0003677">
    <property type="term" value="F:DNA binding"/>
    <property type="evidence" value="ECO:0007669"/>
    <property type="project" value="InterPro"/>
</dbReference>
<dbReference type="InterPro" id="IPR023459">
    <property type="entry name" value="Tscrpt_elong_fac_GreA/B_fam"/>
</dbReference>
<accession>A0A3A6QKR7</accession>
<evidence type="ECO:0000313" key="2">
    <source>
        <dbReference type="EMBL" id="RJX71746.1"/>
    </source>
</evidence>
<gene>
    <name evidence="2" type="ORF">DZ860_10315</name>
</gene>
<dbReference type="Proteomes" id="UP000273252">
    <property type="component" value="Unassembled WGS sequence"/>
</dbReference>
<feature type="domain" description="Transcription elongation factor GreA/GreB C-terminal" evidence="1">
    <location>
        <begin position="111"/>
        <end position="158"/>
    </location>
</feature>
<dbReference type="RefSeq" id="WP_120030936.1">
    <property type="nucleotide sequence ID" value="NZ_QVMU01000007.1"/>
</dbReference>
<dbReference type="SUPFAM" id="SSF54534">
    <property type="entry name" value="FKBP-like"/>
    <property type="match status" value="1"/>
</dbReference>
<evidence type="ECO:0000313" key="3">
    <source>
        <dbReference type="Proteomes" id="UP000273252"/>
    </source>
</evidence>
<dbReference type="Gene3D" id="3.10.50.30">
    <property type="entry name" value="Transcription elongation factor, GreA/GreB, C-terminal domain"/>
    <property type="match status" value="1"/>
</dbReference>
<dbReference type="AlphaFoldDB" id="A0A3A6QKR7"/>
<protein>
    <submittedName>
        <fullName evidence="2">Transcription elongation factor</fullName>
    </submittedName>
</protein>
<keyword evidence="3" id="KW-1185">Reference proteome</keyword>
<sequence length="158" mass="17450">MNKNQILALFIEQLENKHRVALASTQSAIAAATDEETVPENKYDTLALEAAYLAHGQAMRAQECEQEIQAAKRIVLANDCEYVRVGSLVSLIAESGELKWLFISPCSGGLTINYQQQIISVITFQSPLGTALKNKQVGDDVSYKIGTTEFYYEVDSIE</sequence>
<organism evidence="2 3">
    <name type="scientific">Vibrio sinensis</name>
    <dbReference type="NCBI Taxonomy" id="2302434"/>
    <lineage>
        <taxon>Bacteria</taxon>
        <taxon>Pseudomonadati</taxon>
        <taxon>Pseudomonadota</taxon>
        <taxon>Gammaproteobacteria</taxon>
        <taxon>Vibrionales</taxon>
        <taxon>Vibrionaceae</taxon>
        <taxon>Vibrio</taxon>
    </lineage>
</organism>
<dbReference type="InterPro" id="IPR036953">
    <property type="entry name" value="GreA/GreB_C_sf"/>
</dbReference>
<dbReference type="GO" id="GO:0032784">
    <property type="term" value="P:regulation of DNA-templated transcription elongation"/>
    <property type="evidence" value="ECO:0007669"/>
    <property type="project" value="InterPro"/>
</dbReference>
<dbReference type="Pfam" id="PF01272">
    <property type="entry name" value="GreA_GreB"/>
    <property type="match status" value="1"/>
</dbReference>
<dbReference type="EMBL" id="QVMU01000007">
    <property type="protein sequence ID" value="RJX71746.1"/>
    <property type="molecule type" value="Genomic_DNA"/>
</dbReference>
<keyword evidence="2" id="KW-0251">Elongation factor</keyword>
<keyword evidence="2" id="KW-0648">Protein biosynthesis</keyword>
<evidence type="ECO:0000259" key="1">
    <source>
        <dbReference type="Pfam" id="PF01272"/>
    </source>
</evidence>
<dbReference type="GO" id="GO:0070063">
    <property type="term" value="F:RNA polymerase binding"/>
    <property type="evidence" value="ECO:0007669"/>
    <property type="project" value="InterPro"/>
</dbReference>
<name>A0A3A6QKR7_9VIBR</name>
<dbReference type="PIRSF" id="PIRSF006092">
    <property type="entry name" value="GreA_GreB"/>
    <property type="match status" value="1"/>
</dbReference>
<proteinExistence type="predicted"/>
<reference evidence="2 3" key="1">
    <citation type="submission" date="2018-08" db="EMBL/GenBank/DDBJ databases">
        <title>Vibrio isolated from the Eastern China Marginal Seas.</title>
        <authorList>
            <person name="Li Y."/>
        </authorList>
    </citation>
    <scope>NUCLEOTIDE SEQUENCE [LARGE SCALE GENOMIC DNA]</scope>
    <source>
        <strain evidence="2 3">BEI233</strain>
    </source>
</reference>
<comment type="caution">
    <text evidence="2">The sequence shown here is derived from an EMBL/GenBank/DDBJ whole genome shotgun (WGS) entry which is preliminary data.</text>
</comment>
<dbReference type="GO" id="GO:0003746">
    <property type="term" value="F:translation elongation factor activity"/>
    <property type="evidence" value="ECO:0007669"/>
    <property type="project" value="UniProtKB-KW"/>
</dbReference>
<dbReference type="OrthoDB" id="5293337at2"/>